<feature type="compositionally biased region" description="Pro residues" evidence="4">
    <location>
        <begin position="37"/>
        <end position="48"/>
    </location>
</feature>
<dbReference type="Proteomes" id="UP000265663">
    <property type="component" value="Unassembled WGS sequence"/>
</dbReference>
<comment type="similarity">
    <text evidence="1">Belongs to the glycosyltransferase 34 family.</text>
</comment>
<organism evidence="6 7">
    <name type="scientific">Pyrenophora seminiperda CCB06</name>
    <dbReference type="NCBI Taxonomy" id="1302712"/>
    <lineage>
        <taxon>Eukaryota</taxon>
        <taxon>Fungi</taxon>
        <taxon>Dikarya</taxon>
        <taxon>Ascomycota</taxon>
        <taxon>Pezizomycotina</taxon>
        <taxon>Dothideomycetes</taxon>
        <taxon>Pleosporomycetidae</taxon>
        <taxon>Pleosporales</taxon>
        <taxon>Pleosporineae</taxon>
        <taxon>Pleosporaceae</taxon>
        <taxon>Pyrenophora</taxon>
    </lineage>
</organism>
<keyword evidence="7" id="KW-1185">Reference proteome</keyword>
<dbReference type="OrthoDB" id="205108at2759"/>
<dbReference type="AlphaFoldDB" id="A0A3M7LX22"/>
<keyword evidence="2" id="KW-0328">Glycosyltransferase</keyword>
<name>A0A3M7LX22_9PLEO</name>
<proteinExistence type="inferred from homology"/>
<evidence type="ECO:0000256" key="1">
    <source>
        <dbReference type="ARBA" id="ARBA00005664"/>
    </source>
</evidence>
<evidence type="ECO:0000256" key="5">
    <source>
        <dbReference type="SAM" id="SignalP"/>
    </source>
</evidence>
<gene>
    <name evidence="6" type="ORF">GMOD_00002078</name>
</gene>
<evidence type="ECO:0000313" key="6">
    <source>
        <dbReference type="EMBL" id="RMZ66716.1"/>
    </source>
</evidence>
<feature type="region of interest" description="Disordered" evidence="4">
    <location>
        <begin position="32"/>
        <end position="55"/>
    </location>
</feature>
<sequence length="286" mass="33466">MLLPSARKIPPALVLLLFFLALLGWQLCQGTSHEELPPPPPPPAPEQEPPVEQVEQRKPRIAVVTFTTQQQSYLHLSMKNKDHYARRHGYDFVADYEAHSSTGSPVWWKFDMVERLTKSGKYDWIWWVDFDTLITNTSIKITDIIDEELQKANNPDEVDIIFTHDCNGLNLGSFIARAHDRSLEFFHRAYELHDHPHQSFSEQDAMVQLLKEKPYKDRHIVAPQSQLNAYPKEIRCFENRDGQWKPGYFFIHFAGAWAHLEGEDATGQLMNQYEDQILWGEWEQFY</sequence>
<keyword evidence="5" id="KW-0732">Signal</keyword>
<evidence type="ECO:0000256" key="3">
    <source>
        <dbReference type="ARBA" id="ARBA00022679"/>
    </source>
</evidence>
<evidence type="ECO:0000256" key="4">
    <source>
        <dbReference type="SAM" id="MobiDB-lite"/>
    </source>
</evidence>
<dbReference type="Pfam" id="PF05637">
    <property type="entry name" value="Glyco_transf_34"/>
    <property type="match status" value="1"/>
</dbReference>
<evidence type="ECO:0000256" key="2">
    <source>
        <dbReference type="ARBA" id="ARBA00022676"/>
    </source>
</evidence>
<dbReference type="InterPro" id="IPR008630">
    <property type="entry name" value="Glyco_trans_34"/>
</dbReference>
<evidence type="ECO:0000313" key="7">
    <source>
        <dbReference type="Proteomes" id="UP000265663"/>
    </source>
</evidence>
<dbReference type="GO" id="GO:0006487">
    <property type="term" value="P:protein N-linked glycosylation"/>
    <property type="evidence" value="ECO:0007669"/>
    <property type="project" value="TreeGrafter"/>
</dbReference>
<feature type="signal peptide" evidence="5">
    <location>
        <begin position="1"/>
        <end position="30"/>
    </location>
</feature>
<feature type="chain" id="PRO_5018097432" evidence="5">
    <location>
        <begin position="31"/>
        <end position="286"/>
    </location>
</feature>
<accession>A0A3M7LX22</accession>
<dbReference type="PANTHER" id="PTHR31306:SF5">
    <property type="entry name" value="ALPHA-1,6-MANNOSYLTRANSFERASE MNN10-RELATED"/>
    <property type="match status" value="1"/>
</dbReference>
<dbReference type="GO" id="GO:0016757">
    <property type="term" value="F:glycosyltransferase activity"/>
    <property type="evidence" value="ECO:0007669"/>
    <property type="project" value="UniProtKB-KW"/>
</dbReference>
<dbReference type="PANTHER" id="PTHR31306">
    <property type="entry name" value="ALPHA-1,6-MANNOSYLTRANSFERASE MNN11-RELATED"/>
    <property type="match status" value="1"/>
</dbReference>
<dbReference type="EMBL" id="KE747809">
    <property type="protein sequence ID" value="RMZ66716.1"/>
    <property type="molecule type" value="Genomic_DNA"/>
</dbReference>
<keyword evidence="3 6" id="KW-0808">Transferase</keyword>
<dbReference type="GO" id="GO:0000139">
    <property type="term" value="C:Golgi membrane"/>
    <property type="evidence" value="ECO:0007669"/>
    <property type="project" value="TreeGrafter"/>
</dbReference>
<dbReference type="InterPro" id="IPR029044">
    <property type="entry name" value="Nucleotide-diphossugar_trans"/>
</dbReference>
<protein>
    <submittedName>
        <fullName evidence="6">Galactosyl transferase GMA12 MNN10 family-domain-containing</fullName>
    </submittedName>
</protein>
<reference evidence="6 7" key="1">
    <citation type="journal article" date="2014" name="PLoS ONE">
        <title>De novo Genome Assembly of the Fungal Plant Pathogen Pyrenophora semeniperda.</title>
        <authorList>
            <person name="Soliai M.M."/>
            <person name="Meyer S.E."/>
            <person name="Udall J.A."/>
            <person name="Elzinga D.E."/>
            <person name="Hermansen R.A."/>
            <person name="Bodily P.M."/>
            <person name="Hart A.A."/>
            <person name="Coleman C.E."/>
        </authorList>
    </citation>
    <scope>NUCLEOTIDE SEQUENCE [LARGE SCALE GENOMIC DNA]</scope>
    <source>
        <strain evidence="6 7">CCB06</strain>
        <tissue evidence="6">Mycelium</tissue>
    </source>
</reference>
<dbReference type="Gene3D" id="3.90.550.10">
    <property type="entry name" value="Spore Coat Polysaccharide Biosynthesis Protein SpsA, Chain A"/>
    <property type="match status" value="1"/>
</dbReference>